<dbReference type="InterPro" id="IPR036038">
    <property type="entry name" value="Aminotransferase-like"/>
</dbReference>
<evidence type="ECO:0000256" key="1">
    <source>
        <dbReference type="ARBA" id="ARBA00001933"/>
    </source>
</evidence>
<dbReference type="InterPro" id="IPR005785">
    <property type="entry name" value="B_amino_transI"/>
</dbReference>
<dbReference type="PROSITE" id="PS00770">
    <property type="entry name" value="AA_TRANSFER_CLASS_4"/>
    <property type="match status" value="1"/>
</dbReference>
<evidence type="ECO:0000256" key="10">
    <source>
        <dbReference type="ARBA" id="ARBA00022898"/>
    </source>
</evidence>
<evidence type="ECO:0000256" key="11">
    <source>
        <dbReference type="ARBA" id="ARBA00023304"/>
    </source>
</evidence>
<name>A0A7W8FG74_9BACT</name>
<dbReference type="InterPro" id="IPR043132">
    <property type="entry name" value="BCAT-like_C"/>
</dbReference>
<comment type="function">
    <text evidence="2 17">Acts on leucine, isoleucine and valine.</text>
</comment>
<dbReference type="SUPFAM" id="SSF56752">
    <property type="entry name" value="D-aminoacid aminotransferase-like PLP-dependent enzymes"/>
    <property type="match status" value="1"/>
</dbReference>
<evidence type="ECO:0000256" key="2">
    <source>
        <dbReference type="ARBA" id="ARBA00003109"/>
    </source>
</evidence>
<dbReference type="GO" id="GO:0009098">
    <property type="term" value="P:L-leucine biosynthetic process"/>
    <property type="evidence" value="ECO:0007669"/>
    <property type="project" value="UniProtKB-UniPathway"/>
</dbReference>
<dbReference type="Gene3D" id="3.20.10.10">
    <property type="entry name" value="D-amino Acid Aminotransferase, subunit A, domain 2"/>
    <property type="match status" value="1"/>
</dbReference>
<dbReference type="Gene3D" id="3.30.470.10">
    <property type="match status" value="1"/>
</dbReference>
<comment type="similarity">
    <text evidence="6 15">Belongs to the class-IV pyridoxal-phosphate-dependent aminotransferase family.</text>
</comment>
<comment type="cofactor">
    <cofactor evidence="1 16">
        <name>pyridoxal 5'-phosphate</name>
        <dbReference type="ChEBI" id="CHEBI:597326"/>
    </cofactor>
</comment>
<comment type="pathway">
    <text evidence="3 17">Amino-acid biosynthesis; L-isoleucine biosynthesis; L-isoleucine from 2-oxobutanoate: step 4/4.</text>
</comment>
<dbReference type="GO" id="GO:0005829">
    <property type="term" value="C:cytosol"/>
    <property type="evidence" value="ECO:0007669"/>
    <property type="project" value="TreeGrafter"/>
</dbReference>
<comment type="pathway">
    <text evidence="5 17">Amino-acid biosynthesis; L-leucine biosynthesis; L-leucine from 3-methyl-2-oxobutanoate: step 4/4.</text>
</comment>
<comment type="pathway">
    <text evidence="4 17">Amino-acid biosynthesis; L-valine biosynthesis; L-valine from pyruvate: step 4/4.</text>
</comment>
<dbReference type="RefSeq" id="WP_183719008.1">
    <property type="nucleotide sequence ID" value="NZ_JACHGO010000004.1"/>
</dbReference>
<comment type="catalytic activity">
    <reaction evidence="14 17">
        <text>L-leucine + 2-oxoglutarate = 4-methyl-2-oxopentanoate + L-glutamate</text>
        <dbReference type="Rhea" id="RHEA:18321"/>
        <dbReference type="ChEBI" id="CHEBI:16810"/>
        <dbReference type="ChEBI" id="CHEBI:17865"/>
        <dbReference type="ChEBI" id="CHEBI:29985"/>
        <dbReference type="ChEBI" id="CHEBI:57427"/>
        <dbReference type="EC" id="2.6.1.42"/>
    </reaction>
</comment>
<dbReference type="InterPro" id="IPR050571">
    <property type="entry name" value="Class-IV_PLP-Dep_Aminotrnsfr"/>
</dbReference>
<sequence>MQKMKYIWVDGKMVPWDQAQVHVLTHALHYGSAIFEGIRAYACADGSSAVFRLEDHCKRMLNSAKILRMNLPLTAEELVKACIETLEANELKEGYVRPLSFVGYGEMGVYPGNNPVQTIVATWPWGAYLGAEALEKGIRIKTSTFARSHVNTSMSKAKASGNYINSILAKVEAKDEGYDEAVMLDTNGYVSEATGENIFIVRDGVIKTTPWTSILGGITRDSVMKLAKDLGYVVEEQQFTRDELYIADEAFFTGTAAEITPIRELDHRQIGVGHAGPVTKHLQTEYFKIVKGENPKYASWLHHYKV</sequence>
<evidence type="ECO:0000256" key="16">
    <source>
        <dbReference type="RuleBase" id="RU004516"/>
    </source>
</evidence>
<keyword evidence="7 17" id="KW-0032">Aminotransferase</keyword>
<dbReference type="EMBL" id="JACHGO010000004">
    <property type="protein sequence ID" value="MBB5143465.1"/>
    <property type="molecule type" value="Genomic_DNA"/>
</dbReference>
<dbReference type="InterPro" id="IPR033939">
    <property type="entry name" value="BCAT_family"/>
</dbReference>
<protein>
    <recommendedName>
        <fullName evidence="17">Branched-chain-amino-acid aminotransferase</fullName>
        <shortName evidence="17">BCAT</shortName>
        <ecNumber evidence="17">2.6.1.42</ecNumber>
    </recommendedName>
</protein>
<dbReference type="Pfam" id="PF01063">
    <property type="entry name" value="Aminotran_4"/>
    <property type="match status" value="1"/>
</dbReference>
<evidence type="ECO:0000256" key="7">
    <source>
        <dbReference type="ARBA" id="ARBA00022576"/>
    </source>
</evidence>
<dbReference type="Proteomes" id="UP000539075">
    <property type="component" value="Unassembled WGS sequence"/>
</dbReference>
<dbReference type="NCBIfam" id="NF005146">
    <property type="entry name" value="PRK06606.1"/>
    <property type="match status" value="1"/>
</dbReference>
<evidence type="ECO:0000256" key="12">
    <source>
        <dbReference type="ARBA" id="ARBA00048212"/>
    </source>
</evidence>
<keyword evidence="11 17" id="KW-0100">Branched-chain amino acid biosynthesis</keyword>
<evidence type="ECO:0000256" key="9">
    <source>
        <dbReference type="ARBA" id="ARBA00022679"/>
    </source>
</evidence>
<dbReference type="InterPro" id="IPR043131">
    <property type="entry name" value="BCAT-like_N"/>
</dbReference>
<comment type="caution">
    <text evidence="18">The sequence shown here is derived from an EMBL/GenBank/DDBJ whole genome shotgun (WGS) entry which is preliminary data.</text>
</comment>
<organism evidence="18 19">
    <name type="scientific">Desulfovibrio intestinalis</name>
    <dbReference type="NCBI Taxonomy" id="58621"/>
    <lineage>
        <taxon>Bacteria</taxon>
        <taxon>Pseudomonadati</taxon>
        <taxon>Thermodesulfobacteriota</taxon>
        <taxon>Desulfovibrionia</taxon>
        <taxon>Desulfovibrionales</taxon>
        <taxon>Desulfovibrionaceae</taxon>
        <taxon>Desulfovibrio</taxon>
    </lineage>
</organism>
<evidence type="ECO:0000256" key="15">
    <source>
        <dbReference type="RuleBase" id="RU004106"/>
    </source>
</evidence>
<keyword evidence="8 17" id="KW-0028">Amino-acid biosynthesis</keyword>
<comment type="catalytic activity">
    <reaction evidence="12 17">
        <text>L-valine + 2-oxoglutarate = 3-methyl-2-oxobutanoate + L-glutamate</text>
        <dbReference type="Rhea" id="RHEA:24813"/>
        <dbReference type="ChEBI" id="CHEBI:11851"/>
        <dbReference type="ChEBI" id="CHEBI:16810"/>
        <dbReference type="ChEBI" id="CHEBI:29985"/>
        <dbReference type="ChEBI" id="CHEBI:57762"/>
        <dbReference type="EC" id="2.6.1.42"/>
    </reaction>
</comment>
<dbReference type="UniPathway" id="UPA00047">
    <property type="reaction ID" value="UER00058"/>
</dbReference>
<evidence type="ECO:0000256" key="3">
    <source>
        <dbReference type="ARBA" id="ARBA00004824"/>
    </source>
</evidence>
<dbReference type="InterPro" id="IPR001544">
    <property type="entry name" value="Aminotrans_IV"/>
</dbReference>
<dbReference type="GO" id="GO:0004084">
    <property type="term" value="F:branched-chain-amino-acid transaminase activity"/>
    <property type="evidence" value="ECO:0007669"/>
    <property type="project" value="UniProtKB-EC"/>
</dbReference>
<evidence type="ECO:0000256" key="8">
    <source>
        <dbReference type="ARBA" id="ARBA00022605"/>
    </source>
</evidence>
<dbReference type="PANTHER" id="PTHR42743">
    <property type="entry name" value="AMINO-ACID AMINOTRANSFERASE"/>
    <property type="match status" value="1"/>
</dbReference>
<evidence type="ECO:0000313" key="19">
    <source>
        <dbReference type="Proteomes" id="UP000539075"/>
    </source>
</evidence>
<comment type="catalytic activity">
    <reaction evidence="13 17">
        <text>L-isoleucine + 2-oxoglutarate = (S)-3-methyl-2-oxopentanoate + L-glutamate</text>
        <dbReference type="Rhea" id="RHEA:24801"/>
        <dbReference type="ChEBI" id="CHEBI:16810"/>
        <dbReference type="ChEBI" id="CHEBI:29985"/>
        <dbReference type="ChEBI" id="CHEBI:35146"/>
        <dbReference type="ChEBI" id="CHEBI:58045"/>
        <dbReference type="EC" id="2.6.1.42"/>
    </reaction>
</comment>
<evidence type="ECO:0000256" key="14">
    <source>
        <dbReference type="ARBA" id="ARBA00049229"/>
    </source>
</evidence>
<evidence type="ECO:0000256" key="13">
    <source>
        <dbReference type="ARBA" id="ARBA00048798"/>
    </source>
</evidence>
<dbReference type="EC" id="2.6.1.42" evidence="17"/>
<dbReference type="CDD" id="cd01557">
    <property type="entry name" value="BCAT_beta_family"/>
    <property type="match status" value="1"/>
</dbReference>
<keyword evidence="10 16" id="KW-0663">Pyridoxal phosphate</keyword>
<keyword evidence="9 17" id="KW-0808">Transferase</keyword>
<evidence type="ECO:0000256" key="6">
    <source>
        <dbReference type="ARBA" id="ARBA00009320"/>
    </source>
</evidence>
<dbReference type="InterPro" id="IPR018300">
    <property type="entry name" value="Aminotrans_IV_CS"/>
</dbReference>
<accession>A0A7W8FG74</accession>
<dbReference type="GO" id="GO:0009097">
    <property type="term" value="P:isoleucine biosynthetic process"/>
    <property type="evidence" value="ECO:0007669"/>
    <property type="project" value="UniProtKB-UniPathway"/>
</dbReference>
<evidence type="ECO:0000313" key="18">
    <source>
        <dbReference type="EMBL" id="MBB5143465.1"/>
    </source>
</evidence>
<dbReference type="AlphaFoldDB" id="A0A7W8FG74"/>
<evidence type="ECO:0000256" key="5">
    <source>
        <dbReference type="ARBA" id="ARBA00005072"/>
    </source>
</evidence>
<reference evidence="18 19" key="1">
    <citation type="submission" date="2020-08" db="EMBL/GenBank/DDBJ databases">
        <title>Genomic Encyclopedia of Type Strains, Phase IV (KMG-IV): sequencing the most valuable type-strain genomes for metagenomic binning, comparative biology and taxonomic classification.</title>
        <authorList>
            <person name="Goeker M."/>
        </authorList>
    </citation>
    <scope>NUCLEOTIDE SEQUENCE [LARGE SCALE GENOMIC DNA]</scope>
    <source>
        <strain evidence="18 19">DSM 11275</strain>
    </source>
</reference>
<evidence type="ECO:0000256" key="17">
    <source>
        <dbReference type="RuleBase" id="RU364094"/>
    </source>
</evidence>
<proteinExistence type="inferred from homology"/>
<evidence type="ECO:0000256" key="4">
    <source>
        <dbReference type="ARBA" id="ARBA00004931"/>
    </source>
</evidence>
<keyword evidence="19" id="KW-1185">Reference proteome</keyword>
<dbReference type="GO" id="GO:0009099">
    <property type="term" value="P:L-valine biosynthetic process"/>
    <property type="evidence" value="ECO:0007669"/>
    <property type="project" value="UniProtKB-UniPathway"/>
</dbReference>
<dbReference type="PANTHER" id="PTHR42743:SF11">
    <property type="entry name" value="AMINODEOXYCHORISMATE LYASE"/>
    <property type="match status" value="1"/>
</dbReference>
<dbReference type="UniPathway" id="UPA00049">
    <property type="reaction ID" value="UER00062"/>
</dbReference>
<dbReference type="NCBIfam" id="TIGR01122">
    <property type="entry name" value="ilvE_I"/>
    <property type="match status" value="1"/>
</dbReference>
<dbReference type="UniPathway" id="UPA00048">
    <property type="reaction ID" value="UER00073"/>
</dbReference>
<gene>
    <name evidence="17" type="primary">ilvE</name>
    <name evidence="18" type="ORF">HNQ38_001562</name>
</gene>
<dbReference type="FunFam" id="3.20.10.10:FF:000001">
    <property type="entry name" value="Branched-chain-amino-acid aminotransferase"/>
    <property type="match status" value="1"/>
</dbReference>